<sequence length="127" mass="13458">MLGVDLDGLGVGGTQLFEVALEDLRSLLCQQIPGHGLLDLGKIGDARLPALLSGLPVVFAIRVEVQTYEVQAGYGDLALDSAADEAQLRPTAGLDEPALDFGGVDQVEASDLLRHQDLAKDPLFQHL</sequence>
<feature type="non-terminal residue" evidence="1">
    <location>
        <position position="127"/>
    </location>
</feature>
<gene>
    <name evidence="1" type="ORF">METZ01_LOCUS323800</name>
</gene>
<name>A0A382PCI0_9ZZZZ</name>
<accession>A0A382PCI0</accession>
<proteinExistence type="predicted"/>
<reference evidence="1" key="1">
    <citation type="submission" date="2018-05" db="EMBL/GenBank/DDBJ databases">
        <authorList>
            <person name="Lanie J.A."/>
            <person name="Ng W.-L."/>
            <person name="Kazmierczak K.M."/>
            <person name="Andrzejewski T.M."/>
            <person name="Davidsen T.M."/>
            <person name="Wayne K.J."/>
            <person name="Tettelin H."/>
            <person name="Glass J.I."/>
            <person name="Rusch D."/>
            <person name="Podicherti R."/>
            <person name="Tsui H.-C.T."/>
            <person name="Winkler M.E."/>
        </authorList>
    </citation>
    <scope>NUCLEOTIDE SEQUENCE</scope>
</reference>
<evidence type="ECO:0000313" key="1">
    <source>
        <dbReference type="EMBL" id="SVC70946.1"/>
    </source>
</evidence>
<dbReference type="EMBL" id="UINC01106347">
    <property type="protein sequence ID" value="SVC70946.1"/>
    <property type="molecule type" value="Genomic_DNA"/>
</dbReference>
<dbReference type="AlphaFoldDB" id="A0A382PCI0"/>
<organism evidence="1">
    <name type="scientific">marine metagenome</name>
    <dbReference type="NCBI Taxonomy" id="408172"/>
    <lineage>
        <taxon>unclassified sequences</taxon>
        <taxon>metagenomes</taxon>
        <taxon>ecological metagenomes</taxon>
    </lineage>
</organism>
<protein>
    <submittedName>
        <fullName evidence="1">Uncharacterized protein</fullName>
    </submittedName>
</protein>